<dbReference type="KEGG" id="bnm:BALAC2494_00641"/>
<feature type="compositionally biased region" description="Basic and acidic residues" evidence="1">
    <location>
        <begin position="73"/>
        <end position="84"/>
    </location>
</feature>
<keyword evidence="2" id="KW-0472">Membrane</keyword>
<evidence type="ECO:0000256" key="2">
    <source>
        <dbReference type="SAM" id="Phobius"/>
    </source>
</evidence>
<protein>
    <submittedName>
        <fullName evidence="3">Hypothetical membrane associated protein</fullName>
    </submittedName>
</protein>
<feature type="transmembrane region" description="Helical" evidence="2">
    <location>
        <begin position="111"/>
        <end position="134"/>
    </location>
</feature>
<evidence type="ECO:0000313" key="4">
    <source>
        <dbReference type="Proteomes" id="UP000008394"/>
    </source>
</evidence>
<evidence type="ECO:0000313" key="3">
    <source>
        <dbReference type="EMBL" id="AEK29939.1"/>
    </source>
</evidence>
<organism evidence="3 4">
    <name type="scientific">Bifidobacterium animalis subsp. lactis CNCM I-2494</name>
    <dbReference type="NCBI Taxonomy" id="1042403"/>
    <lineage>
        <taxon>Bacteria</taxon>
        <taxon>Bacillati</taxon>
        <taxon>Actinomycetota</taxon>
        <taxon>Actinomycetes</taxon>
        <taxon>Bifidobacteriales</taxon>
        <taxon>Bifidobacteriaceae</taxon>
        <taxon>Bifidobacterium</taxon>
    </lineage>
</organism>
<dbReference type="EMBL" id="CP002915">
    <property type="protein sequence ID" value="AEK29939.1"/>
    <property type="molecule type" value="Genomic_DNA"/>
</dbReference>
<sequence length="202" mass="22930">MSRGYRLQSYAKHTARTHGIGAYSNSVPYPRMLLIQHDFVHNAERRLRIASRADDVPWNQKTRTCAGNEVDMAEDKTSDELTERDIEDLNDPDDNPDVADADATEHNLRRAVIICFIVTSVMCLCINIVVLLMLQRKGKLDKAAANLDEFKENMQHLASDKSRQIARNKDVRKAMDTISQHIREIPSEAQSAVTRVRDSLAK</sequence>
<name>A0A806FJB0_BIFAN</name>
<keyword evidence="2" id="KW-0812">Transmembrane</keyword>
<feature type="compositionally biased region" description="Acidic residues" evidence="1">
    <location>
        <begin position="85"/>
        <end position="99"/>
    </location>
</feature>
<feature type="region of interest" description="Disordered" evidence="1">
    <location>
        <begin position="71"/>
        <end position="99"/>
    </location>
</feature>
<reference evidence="3 4" key="1">
    <citation type="journal article" date="2011" name="J. Bacteriol.">
        <title>Genome Sequence of the Probiotic Strain Bifidobacterium animalis subsp. lactis CNCM I-2494.</title>
        <authorList>
            <person name="Chervaux C."/>
            <person name="Grimaldi C."/>
            <person name="Bolotin A."/>
            <person name="Quinquis B."/>
            <person name="Legrain-Raspaud S."/>
            <person name="van Hylckama Vlieg J.E."/>
            <person name="Denariaz G."/>
            <person name="Smokvina T."/>
        </authorList>
    </citation>
    <scope>NUCLEOTIDE SEQUENCE [LARGE SCALE GENOMIC DNA]</scope>
    <source>
        <strain evidence="3 4">CNCM I-2494</strain>
    </source>
</reference>
<keyword evidence="2" id="KW-1133">Transmembrane helix</keyword>
<gene>
    <name evidence="3" type="ORF">BALAC2494_00641</name>
</gene>
<dbReference type="AlphaFoldDB" id="A0A806FJB0"/>
<dbReference type="Proteomes" id="UP000008394">
    <property type="component" value="Chromosome"/>
</dbReference>
<proteinExistence type="predicted"/>
<accession>A0A806FJB0</accession>
<evidence type="ECO:0000256" key="1">
    <source>
        <dbReference type="SAM" id="MobiDB-lite"/>
    </source>
</evidence>